<evidence type="ECO:0000256" key="1">
    <source>
        <dbReference type="SAM" id="MobiDB-lite"/>
    </source>
</evidence>
<dbReference type="AlphaFoldDB" id="A0AA88XHH8"/>
<evidence type="ECO:0000313" key="3">
    <source>
        <dbReference type="Proteomes" id="UP001188597"/>
    </source>
</evidence>
<evidence type="ECO:0000313" key="2">
    <source>
        <dbReference type="EMBL" id="KAK3038900.1"/>
    </source>
</evidence>
<comment type="caution">
    <text evidence="2">The sequence shown here is derived from an EMBL/GenBank/DDBJ whole genome shotgun (WGS) entry which is preliminary data.</text>
</comment>
<feature type="compositionally biased region" description="Basic and acidic residues" evidence="1">
    <location>
        <begin position="64"/>
        <end position="73"/>
    </location>
</feature>
<feature type="compositionally biased region" description="Polar residues" evidence="1">
    <location>
        <begin position="45"/>
        <end position="61"/>
    </location>
</feature>
<protein>
    <submittedName>
        <fullName evidence="2">Uncharacterized protein</fullName>
    </submittedName>
</protein>
<accession>A0AA88XHH8</accession>
<reference evidence="2" key="1">
    <citation type="submission" date="2022-12" db="EMBL/GenBank/DDBJ databases">
        <title>Draft genome assemblies for two species of Escallonia (Escalloniales).</title>
        <authorList>
            <person name="Chanderbali A."/>
            <person name="Dervinis C."/>
            <person name="Anghel I."/>
            <person name="Soltis D."/>
            <person name="Soltis P."/>
            <person name="Zapata F."/>
        </authorList>
    </citation>
    <scope>NUCLEOTIDE SEQUENCE</scope>
    <source>
        <strain evidence="2">UCBG64.0493</strain>
        <tissue evidence="2">Leaf</tissue>
    </source>
</reference>
<dbReference type="Proteomes" id="UP001188597">
    <property type="component" value="Unassembled WGS sequence"/>
</dbReference>
<proteinExistence type="predicted"/>
<keyword evidence="3" id="KW-1185">Reference proteome</keyword>
<gene>
    <name evidence="2" type="ORF">RJ639_028622</name>
</gene>
<feature type="region of interest" description="Disordered" evidence="1">
    <location>
        <begin position="45"/>
        <end position="73"/>
    </location>
</feature>
<organism evidence="2 3">
    <name type="scientific">Escallonia herrerae</name>
    <dbReference type="NCBI Taxonomy" id="1293975"/>
    <lineage>
        <taxon>Eukaryota</taxon>
        <taxon>Viridiplantae</taxon>
        <taxon>Streptophyta</taxon>
        <taxon>Embryophyta</taxon>
        <taxon>Tracheophyta</taxon>
        <taxon>Spermatophyta</taxon>
        <taxon>Magnoliopsida</taxon>
        <taxon>eudicotyledons</taxon>
        <taxon>Gunneridae</taxon>
        <taxon>Pentapetalae</taxon>
        <taxon>asterids</taxon>
        <taxon>campanulids</taxon>
        <taxon>Escalloniales</taxon>
        <taxon>Escalloniaceae</taxon>
        <taxon>Escallonia</taxon>
    </lineage>
</organism>
<name>A0AA88XHH8_9ASTE</name>
<sequence>MKIPQLKRPWMARRFVTKRFGSAKVGRSISATSPSRIISRPTTLKINKNNNESPEISSKRSQIYRRDEIRGAT</sequence>
<dbReference type="EMBL" id="JAVXUP010000088">
    <property type="protein sequence ID" value="KAK3038900.1"/>
    <property type="molecule type" value="Genomic_DNA"/>
</dbReference>